<evidence type="ECO:0000256" key="2">
    <source>
        <dbReference type="ARBA" id="ARBA00023125"/>
    </source>
</evidence>
<dbReference type="InterPro" id="IPR036271">
    <property type="entry name" value="Tet_transcr_reg_TetR-rel_C_sf"/>
</dbReference>
<dbReference type="GO" id="GO:0003700">
    <property type="term" value="F:DNA-binding transcription factor activity"/>
    <property type="evidence" value="ECO:0007669"/>
    <property type="project" value="TreeGrafter"/>
</dbReference>
<keyword evidence="7" id="KW-1185">Reference proteome</keyword>
<accession>A0A4R7FRG5</accession>
<keyword evidence="1" id="KW-0805">Transcription regulation</keyword>
<dbReference type="GO" id="GO:0000976">
    <property type="term" value="F:transcription cis-regulatory region binding"/>
    <property type="evidence" value="ECO:0007669"/>
    <property type="project" value="TreeGrafter"/>
</dbReference>
<organism evidence="6 7">
    <name type="scientific">Amnibacterium kyonggiense</name>
    <dbReference type="NCBI Taxonomy" id="595671"/>
    <lineage>
        <taxon>Bacteria</taxon>
        <taxon>Bacillati</taxon>
        <taxon>Actinomycetota</taxon>
        <taxon>Actinomycetes</taxon>
        <taxon>Micrococcales</taxon>
        <taxon>Microbacteriaceae</taxon>
        <taxon>Amnibacterium</taxon>
    </lineage>
</organism>
<evidence type="ECO:0000256" key="3">
    <source>
        <dbReference type="ARBA" id="ARBA00023163"/>
    </source>
</evidence>
<dbReference type="PANTHER" id="PTHR30055">
    <property type="entry name" value="HTH-TYPE TRANSCRIPTIONAL REGULATOR RUTR"/>
    <property type="match status" value="1"/>
</dbReference>
<dbReference type="PANTHER" id="PTHR30055:SF234">
    <property type="entry name" value="HTH-TYPE TRANSCRIPTIONAL REGULATOR BETI"/>
    <property type="match status" value="1"/>
</dbReference>
<sequence>MSRVQTERVGPGRRADAVRNAQAVVDAAAAVFAEEGVDAPIRRIAARAGVGMATVLRHYPDRQALIADVYRSQVESCAAAAPSLLESASSPAEALKAWAGLFVEFLSTKHGLATVMSADPDGFGALHAYFLARLVPAGQLLLDAGVAQGFFREDVPAALMLRAIGNLCVTSRHDAAGETLAMVGVFLDGLARRSSAAGNREFGAAPAS</sequence>
<evidence type="ECO:0000313" key="6">
    <source>
        <dbReference type="EMBL" id="TDS80308.1"/>
    </source>
</evidence>
<dbReference type="AlphaFoldDB" id="A0A4R7FRG5"/>
<keyword evidence="3" id="KW-0804">Transcription</keyword>
<dbReference type="InterPro" id="IPR009057">
    <property type="entry name" value="Homeodomain-like_sf"/>
</dbReference>
<evidence type="ECO:0000259" key="5">
    <source>
        <dbReference type="PROSITE" id="PS50977"/>
    </source>
</evidence>
<keyword evidence="2 4" id="KW-0238">DNA-binding</keyword>
<comment type="caution">
    <text evidence="6">The sequence shown here is derived from an EMBL/GenBank/DDBJ whole genome shotgun (WGS) entry which is preliminary data.</text>
</comment>
<dbReference type="OrthoDB" id="3192968at2"/>
<evidence type="ECO:0000256" key="4">
    <source>
        <dbReference type="PROSITE-ProRule" id="PRU00335"/>
    </source>
</evidence>
<dbReference type="EMBL" id="SOAM01000001">
    <property type="protein sequence ID" value="TDS80308.1"/>
    <property type="molecule type" value="Genomic_DNA"/>
</dbReference>
<dbReference type="Gene3D" id="1.10.357.10">
    <property type="entry name" value="Tetracycline Repressor, domain 2"/>
    <property type="match status" value="1"/>
</dbReference>
<dbReference type="SUPFAM" id="SSF48498">
    <property type="entry name" value="Tetracyclin repressor-like, C-terminal domain"/>
    <property type="match status" value="1"/>
</dbReference>
<dbReference type="SUPFAM" id="SSF46689">
    <property type="entry name" value="Homeodomain-like"/>
    <property type="match status" value="1"/>
</dbReference>
<name>A0A4R7FRG5_9MICO</name>
<dbReference type="InterPro" id="IPR050109">
    <property type="entry name" value="HTH-type_TetR-like_transc_reg"/>
</dbReference>
<dbReference type="Pfam" id="PF00440">
    <property type="entry name" value="TetR_N"/>
    <property type="match status" value="1"/>
</dbReference>
<dbReference type="InterPro" id="IPR001647">
    <property type="entry name" value="HTH_TetR"/>
</dbReference>
<dbReference type="PRINTS" id="PR00455">
    <property type="entry name" value="HTHTETR"/>
</dbReference>
<proteinExistence type="predicted"/>
<dbReference type="PROSITE" id="PS50977">
    <property type="entry name" value="HTH_TETR_2"/>
    <property type="match status" value="1"/>
</dbReference>
<feature type="domain" description="HTH tetR-type" evidence="5">
    <location>
        <begin position="18"/>
        <end position="77"/>
    </location>
</feature>
<dbReference type="RefSeq" id="WP_133765038.1">
    <property type="nucleotide sequence ID" value="NZ_BAAARP010000001.1"/>
</dbReference>
<evidence type="ECO:0000313" key="7">
    <source>
        <dbReference type="Proteomes" id="UP000295344"/>
    </source>
</evidence>
<evidence type="ECO:0000256" key="1">
    <source>
        <dbReference type="ARBA" id="ARBA00023015"/>
    </source>
</evidence>
<gene>
    <name evidence="6" type="ORF">CLV52_0865</name>
</gene>
<protein>
    <submittedName>
        <fullName evidence="6">TetR family transcriptional regulator</fullName>
    </submittedName>
</protein>
<reference evidence="6 7" key="1">
    <citation type="submission" date="2019-03" db="EMBL/GenBank/DDBJ databases">
        <title>Genomic Encyclopedia of Archaeal and Bacterial Type Strains, Phase II (KMG-II): from individual species to whole genera.</title>
        <authorList>
            <person name="Goeker M."/>
        </authorList>
    </citation>
    <scope>NUCLEOTIDE SEQUENCE [LARGE SCALE GENOMIC DNA]</scope>
    <source>
        <strain evidence="6 7">DSM 24782</strain>
    </source>
</reference>
<dbReference type="Proteomes" id="UP000295344">
    <property type="component" value="Unassembled WGS sequence"/>
</dbReference>
<feature type="DNA-binding region" description="H-T-H motif" evidence="4">
    <location>
        <begin position="40"/>
        <end position="59"/>
    </location>
</feature>